<dbReference type="Proteomes" id="UP000480854">
    <property type="component" value="Unassembled WGS sequence"/>
</dbReference>
<dbReference type="GO" id="GO:0005524">
    <property type="term" value="F:ATP binding"/>
    <property type="evidence" value="ECO:0007669"/>
    <property type="project" value="UniProtKB-UniRule"/>
</dbReference>
<dbReference type="SUPFAM" id="SSF51735">
    <property type="entry name" value="NAD(P)-binding Rossmann-fold domains"/>
    <property type="match status" value="1"/>
</dbReference>
<dbReference type="SUPFAM" id="SSF56059">
    <property type="entry name" value="Glutathione synthetase ATP-binding domain-like"/>
    <property type="match status" value="1"/>
</dbReference>
<dbReference type="Pfam" id="PF15632">
    <property type="entry name" value="ATPgrasp_Ter"/>
    <property type="match status" value="1"/>
</dbReference>
<dbReference type="PROSITE" id="PS50975">
    <property type="entry name" value="ATP_GRASP"/>
    <property type="match status" value="1"/>
</dbReference>
<dbReference type="Gene3D" id="3.30.470.20">
    <property type="entry name" value="ATP-grasp fold, B domain"/>
    <property type="match status" value="1"/>
</dbReference>
<keyword evidence="1" id="KW-0067">ATP-binding</keyword>
<dbReference type="Pfam" id="PF21360">
    <property type="entry name" value="PylC-like_N"/>
    <property type="match status" value="1"/>
</dbReference>
<evidence type="ECO:0000256" key="1">
    <source>
        <dbReference type="PROSITE-ProRule" id="PRU00409"/>
    </source>
</evidence>
<evidence type="ECO:0000259" key="2">
    <source>
        <dbReference type="PROSITE" id="PS50975"/>
    </source>
</evidence>
<dbReference type="NCBIfam" id="NF009402">
    <property type="entry name" value="PRK12767.1-1"/>
    <property type="match status" value="1"/>
</dbReference>
<sequence>MLSCKGSSAGRLRILVTGVGGNVGQGILKALARSRLASHVVGTDCNPLGAGLYAVDRGYVVPRTDDPAFLDSITGILRNERIDLVFAAADVETLPLARLRARIEDATGAIVLVPAADLVEQCHDKWLTAQCFARLDIAHPETVRADDRNGVAALLERFGPPLVVKPRTGHGSGGVVIAQSPALVAAAADALGADGIVQRCVDVDGPEYTAAVLCDRAARPRAGIVLRRELLQGTSYRISLVEDAGLLDTALDWATRLRIVGPVNFQFKVENRRPVCFEVNPRFSGTSSVRPHFGYNDVELAARHFGLGEGIAQPDLVPGMVLRYWEEMFIPGFGWNEANRVRRVEGGRALRPEEGEAG</sequence>
<dbReference type="InterPro" id="IPR011761">
    <property type="entry name" value="ATP-grasp"/>
</dbReference>
<proteinExistence type="predicted"/>
<dbReference type="Gene3D" id="3.30.1490.20">
    <property type="entry name" value="ATP-grasp fold, A domain"/>
    <property type="match status" value="1"/>
</dbReference>
<dbReference type="AlphaFoldDB" id="A0A9W7KNV7"/>
<dbReference type="EMBL" id="QOKW01000039">
    <property type="protein sequence ID" value="KAA0676209.1"/>
    <property type="molecule type" value="Genomic_DNA"/>
</dbReference>
<gene>
    <name evidence="3" type="ORF">DS843_28055</name>
</gene>
<organism evidence="3 4">
    <name type="scientific">Roseomonas genomospecies 6</name>
    <dbReference type="NCBI Taxonomy" id="214106"/>
    <lineage>
        <taxon>Bacteria</taxon>
        <taxon>Pseudomonadati</taxon>
        <taxon>Pseudomonadota</taxon>
        <taxon>Alphaproteobacteria</taxon>
        <taxon>Acetobacterales</taxon>
        <taxon>Roseomonadaceae</taxon>
        <taxon>Roseomonas</taxon>
    </lineage>
</organism>
<feature type="domain" description="ATP-grasp" evidence="2">
    <location>
        <begin position="129"/>
        <end position="306"/>
    </location>
</feature>
<dbReference type="RefSeq" id="WP_149472135.1">
    <property type="nucleotide sequence ID" value="NZ_QOKW01000039.1"/>
</dbReference>
<name>A0A9W7KNV7_9PROT</name>
<protein>
    <submittedName>
        <fullName evidence="3">ATP-grasp domain-containing protein</fullName>
    </submittedName>
</protein>
<dbReference type="Gene3D" id="3.40.50.20">
    <property type="match status" value="1"/>
</dbReference>
<dbReference type="GO" id="GO:0046872">
    <property type="term" value="F:metal ion binding"/>
    <property type="evidence" value="ECO:0007669"/>
    <property type="project" value="InterPro"/>
</dbReference>
<dbReference type="InterPro" id="IPR036291">
    <property type="entry name" value="NAD(P)-bd_dom_sf"/>
</dbReference>
<evidence type="ECO:0000313" key="4">
    <source>
        <dbReference type="Proteomes" id="UP000480854"/>
    </source>
</evidence>
<dbReference type="OrthoDB" id="9765608at2"/>
<keyword evidence="4" id="KW-1185">Reference proteome</keyword>
<reference evidence="3 4" key="1">
    <citation type="submission" date="2018-07" db="EMBL/GenBank/DDBJ databases">
        <title>Genome sequence of Azospirillum sp. ATCC 49961.</title>
        <authorList>
            <person name="Sant'Anna F.H."/>
            <person name="Baldani J.I."/>
            <person name="Zilli J.E."/>
            <person name="Reis V.M."/>
            <person name="Hartmann A."/>
            <person name="Cruz L."/>
            <person name="de Souza E.M."/>
            <person name="de Oliveira Pedrosa F."/>
            <person name="Passaglia L.M.P."/>
        </authorList>
    </citation>
    <scope>NUCLEOTIDE SEQUENCE [LARGE SCALE GENOMIC DNA]</scope>
    <source>
        <strain evidence="3 4">ATCC 49961</strain>
    </source>
</reference>
<keyword evidence="1" id="KW-0547">Nucleotide-binding</keyword>
<dbReference type="InterPro" id="IPR048764">
    <property type="entry name" value="PylC_N"/>
</dbReference>
<dbReference type="InterPro" id="IPR013815">
    <property type="entry name" value="ATP_grasp_subdomain_1"/>
</dbReference>
<comment type="caution">
    <text evidence="3">The sequence shown here is derived from an EMBL/GenBank/DDBJ whole genome shotgun (WGS) entry which is preliminary data.</text>
</comment>
<accession>A0A9W7KNV7</accession>
<evidence type="ECO:0000313" key="3">
    <source>
        <dbReference type="EMBL" id="KAA0676209.1"/>
    </source>
</evidence>